<reference evidence="1" key="2">
    <citation type="journal article" date="2015" name="Fish Shellfish Immunol.">
        <title>Early steps in the European eel (Anguilla anguilla)-Vibrio vulnificus interaction in the gills: Role of the RtxA13 toxin.</title>
        <authorList>
            <person name="Callol A."/>
            <person name="Pajuelo D."/>
            <person name="Ebbesson L."/>
            <person name="Teles M."/>
            <person name="MacKenzie S."/>
            <person name="Amaro C."/>
        </authorList>
    </citation>
    <scope>NUCLEOTIDE SEQUENCE</scope>
</reference>
<name>A0A0E9V3E6_ANGAN</name>
<dbReference type="EMBL" id="GBXM01035913">
    <property type="protein sequence ID" value="JAH72664.1"/>
    <property type="molecule type" value="Transcribed_RNA"/>
</dbReference>
<accession>A0A0E9V3E6</accession>
<protein>
    <submittedName>
        <fullName evidence="1">Uncharacterized protein</fullName>
    </submittedName>
</protein>
<dbReference type="AlphaFoldDB" id="A0A0E9V3E6"/>
<evidence type="ECO:0000313" key="1">
    <source>
        <dbReference type="EMBL" id="JAH72664.1"/>
    </source>
</evidence>
<reference evidence="1" key="1">
    <citation type="submission" date="2014-11" db="EMBL/GenBank/DDBJ databases">
        <authorList>
            <person name="Amaro Gonzalez C."/>
        </authorList>
    </citation>
    <scope>NUCLEOTIDE SEQUENCE</scope>
</reference>
<sequence>MEIIQLNQVTIYNGPILVFCLSDKHSYKQILIL</sequence>
<proteinExistence type="predicted"/>
<organism evidence="1">
    <name type="scientific">Anguilla anguilla</name>
    <name type="common">European freshwater eel</name>
    <name type="synonym">Muraena anguilla</name>
    <dbReference type="NCBI Taxonomy" id="7936"/>
    <lineage>
        <taxon>Eukaryota</taxon>
        <taxon>Metazoa</taxon>
        <taxon>Chordata</taxon>
        <taxon>Craniata</taxon>
        <taxon>Vertebrata</taxon>
        <taxon>Euteleostomi</taxon>
        <taxon>Actinopterygii</taxon>
        <taxon>Neopterygii</taxon>
        <taxon>Teleostei</taxon>
        <taxon>Anguilliformes</taxon>
        <taxon>Anguillidae</taxon>
        <taxon>Anguilla</taxon>
    </lineage>
</organism>